<comment type="caution">
    <text evidence="1">The sequence shown here is derived from an EMBL/GenBank/DDBJ whole genome shotgun (WGS) entry which is preliminary data.</text>
</comment>
<reference evidence="1" key="1">
    <citation type="submission" date="2021-01" db="EMBL/GenBank/DDBJ databases">
        <title>Adiantum capillus-veneris genome.</title>
        <authorList>
            <person name="Fang Y."/>
            <person name="Liao Q."/>
        </authorList>
    </citation>
    <scope>NUCLEOTIDE SEQUENCE</scope>
    <source>
        <strain evidence="1">H3</strain>
        <tissue evidence="1">Leaf</tissue>
    </source>
</reference>
<organism evidence="1 2">
    <name type="scientific">Adiantum capillus-veneris</name>
    <name type="common">Maidenhair fern</name>
    <dbReference type="NCBI Taxonomy" id="13818"/>
    <lineage>
        <taxon>Eukaryota</taxon>
        <taxon>Viridiplantae</taxon>
        <taxon>Streptophyta</taxon>
        <taxon>Embryophyta</taxon>
        <taxon>Tracheophyta</taxon>
        <taxon>Polypodiopsida</taxon>
        <taxon>Polypodiidae</taxon>
        <taxon>Polypodiales</taxon>
        <taxon>Pteridineae</taxon>
        <taxon>Pteridaceae</taxon>
        <taxon>Vittarioideae</taxon>
        <taxon>Adiantum</taxon>
    </lineage>
</organism>
<name>A0A9D4UU03_ADICA</name>
<evidence type="ECO:0000313" key="2">
    <source>
        <dbReference type="Proteomes" id="UP000886520"/>
    </source>
</evidence>
<sequence length="69" mass="7943">MAFCSTPGYRSIEDFLAEGLSYKDACDAYYSQSSSHESQSTFGFRWFRDVVHSPDLERAYRAQAEWLSS</sequence>
<dbReference type="AlphaFoldDB" id="A0A9D4UU03"/>
<accession>A0A9D4UU03</accession>
<gene>
    <name evidence="1" type="ORF">GOP47_0010035</name>
</gene>
<dbReference type="EMBL" id="JABFUD020000010">
    <property type="protein sequence ID" value="KAI5074074.1"/>
    <property type="molecule type" value="Genomic_DNA"/>
</dbReference>
<proteinExistence type="predicted"/>
<keyword evidence="2" id="KW-1185">Reference proteome</keyword>
<evidence type="ECO:0000313" key="1">
    <source>
        <dbReference type="EMBL" id="KAI5074074.1"/>
    </source>
</evidence>
<dbReference type="Proteomes" id="UP000886520">
    <property type="component" value="Chromosome 10"/>
</dbReference>
<protein>
    <submittedName>
        <fullName evidence="1">Uncharacterized protein</fullName>
    </submittedName>
</protein>